<feature type="transmembrane region" description="Helical" evidence="9">
    <location>
        <begin position="730"/>
        <end position="751"/>
    </location>
</feature>
<dbReference type="GO" id="GO:0001401">
    <property type="term" value="C:SAM complex"/>
    <property type="evidence" value="ECO:0007669"/>
    <property type="project" value="InterPro"/>
</dbReference>
<dbReference type="InterPro" id="IPR036282">
    <property type="entry name" value="Glutathione-S-Trfase_C_sf"/>
</dbReference>
<name>A0A2A6BMP3_PRIPA</name>
<dbReference type="InterPro" id="IPR053958">
    <property type="entry name" value="HMGCR/SNAP/NPC1-like_SSD"/>
</dbReference>
<keyword evidence="6" id="KW-0325">Glycoprotein</keyword>
<dbReference type="Pfam" id="PF12349">
    <property type="entry name" value="Sterol-sensing"/>
    <property type="match status" value="1"/>
</dbReference>
<dbReference type="Pfam" id="PF17171">
    <property type="entry name" value="GST_C_6"/>
    <property type="match status" value="1"/>
</dbReference>
<evidence type="ECO:0000313" key="10">
    <source>
        <dbReference type="EnsemblMetazoa" id="PPA08537.1"/>
    </source>
</evidence>
<gene>
    <name evidence="10" type="primary">WBGene00098091</name>
</gene>
<feature type="compositionally biased region" description="Basic and acidic residues" evidence="8">
    <location>
        <begin position="253"/>
        <end position="272"/>
    </location>
</feature>
<feature type="transmembrane region" description="Helical" evidence="9">
    <location>
        <begin position="1156"/>
        <end position="1176"/>
    </location>
</feature>
<dbReference type="PROSITE" id="PS50156">
    <property type="entry name" value="SSD"/>
    <property type="match status" value="1"/>
</dbReference>
<evidence type="ECO:0000256" key="8">
    <source>
        <dbReference type="SAM" id="MobiDB-lite"/>
    </source>
</evidence>
<dbReference type="InterPro" id="IPR052081">
    <property type="entry name" value="Dispatched_Hh_regulator"/>
</dbReference>
<sequence length="1238" mass="138804">MELHVWPSDFGLPSIDPACLQFLACSKMCASPVTVVQSSSPWNSPSGEYPVVFDNSKPDAKPVTDFDKFVEVLRKSGQEVVIDGDLTTTEKAELDAYACLLAEKLFPALMHSIWVDDLNYSTVTQYWYSSKLSFPYSLYYVEKRRKKYQKMLGECSVKHLLGAALHTLNLLSAKLGDNKYFCGNKPTSLDAVVLGYLAPLLRLPLPNDTLQLHLSACPNLVRFVESTVSIYLPLTEEEMRRQRADKRMWTQRLARAERDRKPEEKPKKKNEEEPSEDFPLRDSIFFALGAVTLSLLFAVHTGIIQMTHHPWPIRAYSSFIYRYPLLVFIASLILTGFVPVAILYLQPPRLTPNAEVGFDTKGTDYSGARLAWQQLSITLQSSNRLLLKNNEHAIQPVRSRRGVADLDVITLRHVSSVLSQMGRPKRGWAEDLLAAITNIACYEAPIPLMNHLSQVILELPSVSSLFEITTVTAICQMQDEIKKELKAFDQFTPYRSIWSYPAYAACLSPNELTNCDQLTQNDLEMFRSLVTLCLPFRGTIMDCRLRNDHCNEIPKNCSSTMMFDLFYRIVPRDLTQTPIHINTFLPVFTLTGYATQNIRIPLHLYDHLESAIVNYTSSKGLVLRGLAMDVKRDRLLPSAIEDSFMALFSALLVLICVVIHSRSIGYALAVAVQLFLSVTCALAIYSFFTLEFPLLNLVTFVLLIAIASDDAFLLHSAMPDNLDDDSFEEALAHTGGTMFLTSFSTAVPFYLNCFSDVLVFRAFGLFAGTTMIINYLLVISFLPAFVLMQRRWCACLPSIPSVGSCFTQSIDRVLPWVLLKGRLLWLTSLSMMVVASVMLAVSNLHLPEYNPLQLFVSSNPHEWYDNHAEILYPFVEEKVAIPLATRLVFGVARENSSSHFDADSFKVLSHDPSFSLSSVSAIQHLASTLSRIRELPFVRHPHAFWPERFLEWSKTWPCSTGGVCCDVNSKGFANEWLDFCLRNSTVYLPTHYNDTPLFDNNTFALVGYTAMMPTQLRYSHRFSNLSGNIHKIEEGYGLLKGGWWTTEWYLMGTWFDLQRAVVSDIFTSTVVSMAVVAVFALVQLRLQSLAAVACFAAIIAVCVGIVAALGWVIGLLEAIILVLVVGLSFDYTLHYGASLPAKGCSSHRIETSLRRAVNPVSLAAFSSILAGAPMLFCKTHAFFQVGVFIVVLTSVSWLYSTFFFLPLLSFTLPTGESSGCPDCKQRIMPTSIPLNSKF</sequence>
<feature type="transmembrane region" description="Helical" evidence="9">
    <location>
        <begin position="1118"/>
        <end position="1136"/>
    </location>
</feature>
<evidence type="ECO:0000313" key="11">
    <source>
        <dbReference type="Proteomes" id="UP000005239"/>
    </source>
</evidence>
<keyword evidence="11" id="KW-1185">Reference proteome</keyword>
<dbReference type="PANTHER" id="PTHR45951">
    <property type="entry name" value="PROTEIN DISPATCHED-RELATED"/>
    <property type="match status" value="1"/>
</dbReference>
<evidence type="ECO:0000256" key="1">
    <source>
        <dbReference type="ARBA" id="ARBA00004141"/>
    </source>
</evidence>
<evidence type="ECO:0000256" key="5">
    <source>
        <dbReference type="ARBA" id="ARBA00023136"/>
    </source>
</evidence>
<evidence type="ECO:0000256" key="2">
    <source>
        <dbReference type="ARBA" id="ARBA00009170"/>
    </source>
</evidence>
<dbReference type="Gene3D" id="1.20.1640.10">
    <property type="entry name" value="Multidrug efflux transporter AcrB transmembrane domain"/>
    <property type="match status" value="2"/>
</dbReference>
<keyword evidence="5 9" id="KW-0472">Membrane</keyword>
<comment type="subcellular location">
    <subcellularLocation>
        <location evidence="1">Membrane</location>
        <topology evidence="1">Multi-pass membrane protein</topology>
    </subcellularLocation>
</comment>
<dbReference type="SUPFAM" id="SSF82866">
    <property type="entry name" value="Multidrug efflux transporter AcrB transmembrane domain"/>
    <property type="match status" value="2"/>
</dbReference>
<dbReference type="GO" id="GO:0007224">
    <property type="term" value="P:smoothened signaling pathway"/>
    <property type="evidence" value="ECO:0000318"/>
    <property type="project" value="GO_Central"/>
</dbReference>
<dbReference type="Pfam" id="PF10568">
    <property type="entry name" value="Tom37"/>
    <property type="match status" value="1"/>
</dbReference>
<feature type="transmembrane region" description="Helical" evidence="9">
    <location>
        <begin position="643"/>
        <end position="659"/>
    </location>
</feature>
<keyword evidence="4 9" id="KW-1133">Transmembrane helix</keyword>
<evidence type="ECO:0000256" key="6">
    <source>
        <dbReference type="ARBA" id="ARBA00023180"/>
    </source>
</evidence>
<feature type="transmembrane region" description="Helical" evidence="9">
    <location>
        <begin position="325"/>
        <end position="345"/>
    </location>
</feature>
<dbReference type="Proteomes" id="UP000005239">
    <property type="component" value="Unassembled WGS sequence"/>
</dbReference>
<organism evidence="10 11">
    <name type="scientific">Pristionchus pacificus</name>
    <name type="common">Parasitic nematode worm</name>
    <dbReference type="NCBI Taxonomy" id="54126"/>
    <lineage>
        <taxon>Eukaryota</taxon>
        <taxon>Metazoa</taxon>
        <taxon>Ecdysozoa</taxon>
        <taxon>Nematoda</taxon>
        <taxon>Chromadorea</taxon>
        <taxon>Rhabditida</taxon>
        <taxon>Rhabditina</taxon>
        <taxon>Diplogasteromorpha</taxon>
        <taxon>Diplogasteroidea</taxon>
        <taxon>Neodiplogasteridae</taxon>
        <taxon>Pristionchus</taxon>
    </lineage>
</organism>
<accession>A0A2A6BMP3</accession>
<dbReference type="GO" id="GO:0016020">
    <property type="term" value="C:membrane"/>
    <property type="evidence" value="ECO:0000318"/>
    <property type="project" value="GO_Central"/>
</dbReference>
<comment type="similarity">
    <text evidence="2">Belongs to the metaxin family.</text>
</comment>
<evidence type="ECO:0000256" key="4">
    <source>
        <dbReference type="ARBA" id="ARBA00022989"/>
    </source>
</evidence>
<feature type="transmembrane region" description="Helical" evidence="9">
    <location>
        <begin position="666"/>
        <end position="688"/>
    </location>
</feature>
<dbReference type="InterPro" id="IPR019564">
    <property type="entry name" value="Sam37/metaxin_N"/>
</dbReference>
<dbReference type="EnsemblMetazoa" id="PPA08537.1">
    <property type="protein sequence ID" value="PPA08537.1"/>
    <property type="gene ID" value="WBGene00098091"/>
</dbReference>
<reference evidence="11" key="1">
    <citation type="journal article" date="2008" name="Nat. Genet.">
        <title>The Pristionchus pacificus genome provides a unique perspective on nematode lifestyle and parasitism.</title>
        <authorList>
            <person name="Dieterich C."/>
            <person name="Clifton S.W."/>
            <person name="Schuster L.N."/>
            <person name="Chinwalla A."/>
            <person name="Delehaunty K."/>
            <person name="Dinkelacker I."/>
            <person name="Fulton L."/>
            <person name="Fulton R."/>
            <person name="Godfrey J."/>
            <person name="Minx P."/>
            <person name="Mitreva M."/>
            <person name="Roeseler W."/>
            <person name="Tian H."/>
            <person name="Witte H."/>
            <person name="Yang S.P."/>
            <person name="Wilson R.K."/>
            <person name="Sommer R.J."/>
        </authorList>
    </citation>
    <scope>NUCLEOTIDE SEQUENCE [LARGE SCALE GENOMIC DNA]</scope>
    <source>
        <strain evidence="11">PS312</strain>
    </source>
</reference>
<protein>
    <submittedName>
        <fullName evidence="10">Che-14</fullName>
    </submittedName>
</protein>
<feature type="region of interest" description="Disordered" evidence="8">
    <location>
        <begin position="253"/>
        <end position="276"/>
    </location>
</feature>
<proteinExistence type="inferred from homology"/>
<dbReference type="AlphaFoldDB" id="A0A2A6BMP3"/>
<feature type="transmembrane region" description="Helical" evidence="9">
    <location>
        <begin position="1182"/>
        <end position="1208"/>
    </location>
</feature>
<dbReference type="SUPFAM" id="SSF47616">
    <property type="entry name" value="GST C-terminal domain-like"/>
    <property type="match status" value="1"/>
</dbReference>
<keyword evidence="3 9" id="KW-0812">Transmembrane</keyword>
<reference evidence="10" key="2">
    <citation type="submission" date="2022-06" db="UniProtKB">
        <authorList>
            <consortium name="EnsemblMetazoa"/>
        </authorList>
    </citation>
    <scope>IDENTIFICATION</scope>
    <source>
        <strain evidence="10">PS312</strain>
    </source>
</reference>
<feature type="transmembrane region" description="Helical" evidence="9">
    <location>
        <begin position="1065"/>
        <end position="1082"/>
    </location>
</feature>
<dbReference type="CDD" id="cd03078">
    <property type="entry name" value="GST_N_Metaxin1_like"/>
    <property type="match status" value="1"/>
</dbReference>
<comment type="similarity">
    <text evidence="7">Belongs to the dispatched family.</text>
</comment>
<dbReference type="InterPro" id="IPR033468">
    <property type="entry name" value="Metaxin_GST"/>
</dbReference>
<evidence type="ECO:0000256" key="7">
    <source>
        <dbReference type="ARBA" id="ARBA00038046"/>
    </source>
</evidence>
<accession>A0A8R1Y9P8</accession>
<evidence type="ECO:0000256" key="9">
    <source>
        <dbReference type="SAM" id="Phobius"/>
    </source>
</evidence>
<dbReference type="GO" id="GO:0016324">
    <property type="term" value="C:apical plasma membrane"/>
    <property type="evidence" value="ECO:0007669"/>
    <property type="project" value="EnsemblMetazoa"/>
</dbReference>
<evidence type="ECO:0000256" key="3">
    <source>
        <dbReference type="ARBA" id="ARBA00022692"/>
    </source>
</evidence>
<feature type="transmembrane region" description="Helical" evidence="9">
    <location>
        <begin position="284"/>
        <end position="304"/>
    </location>
</feature>
<feature type="transmembrane region" description="Helical" evidence="9">
    <location>
        <begin position="1089"/>
        <end position="1112"/>
    </location>
</feature>
<feature type="transmembrane region" description="Helical" evidence="9">
    <location>
        <begin position="763"/>
        <end position="787"/>
    </location>
</feature>
<dbReference type="PANTHER" id="PTHR45951:SF8">
    <property type="entry name" value="CHE-14 PROTEIN"/>
    <property type="match status" value="1"/>
</dbReference>
<dbReference type="InterPro" id="IPR000731">
    <property type="entry name" value="SSD"/>
</dbReference>